<dbReference type="GO" id="GO:0003677">
    <property type="term" value="F:DNA binding"/>
    <property type="evidence" value="ECO:0007669"/>
    <property type="project" value="UniProtKB-KW"/>
</dbReference>
<name>E5ACF5_LEPMJ</name>
<dbReference type="SMART" id="SM00803">
    <property type="entry name" value="TAF"/>
    <property type="match status" value="1"/>
</dbReference>
<dbReference type="GeneID" id="13286796"/>
<proteinExistence type="inferred from homology"/>
<dbReference type="OrthoDB" id="3919494at2759"/>
<dbReference type="PANTHER" id="PTHR10484">
    <property type="entry name" value="HISTONE H4"/>
    <property type="match status" value="1"/>
</dbReference>
<dbReference type="SMART" id="SM00417">
    <property type="entry name" value="H4"/>
    <property type="match status" value="1"/>
</dbReference>
<comment type="subunit">
    <text evidence="11">The nucleosome is a histone octamer containing two molecules each of H2A, H2B, H3 and H4 assembled in one H3-H4 heterotetramer and two H2A-H2B heterodimers. The octamer wraps approximately 147 bp of DNA.</text>
</comment>
<feature type="domain" description="TATA box binding protein associated factor (TAF) histone-like fold" evidence="12">
    <location>
        <begin position="154"/>
        <end position="219"/>
    </location>
</feature>
<keyword evidence="8 11" id="KW-0238">DNA-binding</keyword>
<evidence type="ECO:0000256" key="8">
    <source>
        <dbReference type="ARBA" id="ARBA00023125"/>
    </source>
</evidence>
<keyword evidence="9 11" id="KW-0539">Nucleus</keyword>
<dbReference type="GO" id="GO:0000786">
    <property type="term" value="C:nucleosome"/>
    <property type="evidence" value="ECO:0007669"/>
    <property type="project" value="UniProtKB-KW"/>
</dbReference>
<evidence type="ECO:0000256" key="2">
    <source>
        <dbReference type="ARBA" id="ARBA00004123"/>
    </source>
</evidence>
<dbReference type="VEuPathDB" id="FungiDB:LEMA_P009440.1"/>
<keyword evidence="10 11" id="KW-0544">Nucleosome core</keyword>
<dbReference type="InterPro" id="IPR009072">
    <property type="entry name" value="Histone-fold"/>
</dbReference>
<evidence type="ECO:0000256" key="9">
    <source>
        <dbReference type="ARBA" id="ARBA00023242"/>
    </source>
</evidence>
<evidence type="ECO:0000313" key="13">
    <source>
        <dbReference type="EMBL" id="CBY02157.1"/>
    </source>
</evidence>
<evidence type="ECO:0000313" key="14">
    <source>
        <dbReference type="Proteomes" id="UP000002668"/>
    </source>
</evidence>
<keyword evidence="7" id="KW-0007">Acetylation</keyword>
<dbReference type="Pfam" id="PF15511">
    <property type="entry name" value="CENP-T_C"/>
    <property type="match status" value="1"/>
</dbReference>
<dbReference type="Proteomes" id="UP000002668">
    <property type="component" value="Genome"/>
</dbReference>
<reference evidence="14" key="1">
    <citation type="journal article" date="2011" name="Nat. Commun.">
        <title>Effector diversification within compartments of the Leptosphaeria maculans genome affected by Repeat-Induced Point mutations.</title>
        <authorList>
            <person name="Rouxel T."/>
            <person name="Grandaubert J."/>
            <person name="Hane J.K."/>
            <person name="Hoede C."/>
            <person name="van de Wouw A.P."/>
            <person name="Couloux A."/>
            <person name="Dominguez V."/>
            <person name="Anthouard V."/>
            <person name="Bally P."/>
            <person name="Bourras S."/>
            <person name="Cozijnsen A.J."/>
            <person name="Ciuffetti L.M."/>
            <person name="Degrave A."/>
            <person name="Dilmaghani A."/>
            <person name="Duret L."/>
            <person name="Fudal I."/>
            <person name="Goodwin S.B."/>
            <person name="Gout L."/>
            <person name="Glaser N."/>
            <person name="Linglin J."/>
            <person name="Kema G.H.J."/>
            <person name="Lapalu N."/>
            <person name="Lawrence C.B."/>
            <person name="May K."/>
            <person name="Meyer M."/>
            <person name="Ollivier B."/>
            <person name="Poulain J."/>
            <person name="Schoch C.L."/>
            <person name="Simon A."/>
            <person name="Spatafora J.W."/>
            <person name="Stachowiak A."/>
            <person name="Turgeon B.G."/>
            <person name="Tyler B.M."/>
            <person name="Vincent D."/>
            <person name="Weissenbach J."/>
            <person name="Amselem J."/>
            <person name="Quesneville H."/>
            <person name="Oliver R.P."/>
            <person name="Wincker P."/>
            <person name="Balesdent M.-H."/>
            <person name="Howlett B.J."/>
        </authorList>
    </citation>
    <scope>NUCLEOTIDE SEQUENCE [LARGE SCALE GENOMIC DNA]</scope>
    <source>
        <strain evidence="14">JN3 / isolate v23.1.3 / race Av1-4-5-6-7-8</strain>
    </source>
</reference>
<evidence type="ECO:0000256" key="10">
    <source>
        <dbReference type="ARBA" id="ARBA00023269"/>
    </source>
</evidence>
<dbReference type="PROSITE" id="PS00047">
    <property type="entry name" value="HISTONE_H4"/>
    <property type="match status" value="1"/>
</dbReference>
<dbReference type="CDD" id="cd22912">
    <property type="entry name" value="HFD_H4"/>
    <property type="match status" value="1"/>
</dbReference>
<evidence type="ECO:0000256" key="7">
    <source>
        <dbReference type="ARBA" id="ARBA00022990"/>
    </source>
</evidence>
<sequence>MVSMIACLVIRVTLERRSTHELFTNHDIASRSLPGCARQHGCTMIPSKIAPVADLTKGLEALLRKGLGNHALLAMRLTGCWLSVLQHFSLLSNPEFCSSHPRSCIFQSKTNNDSAFLFIYAKYVGNMTGRGKGGKGLGKGGAKRHRKILRDNIQGITKPAIRRLARRGGVKRISAMIYEETRGVLKTFLESVIRDAVTYTEHAKRKTVTSLDVVYALKRQGRTLYGFGG</sequence>
<evidence type="ECO:0000256" key="3">
    <source>
        <dbReference type="ARBA" id="ARBA00004286"/>
    </source>
</evidence>
<dbReference type="STRING" id="985895.E5ACF5"/>
<comment type="similarity">
    <text evidence="4 11">Belongs to the histone H4 family.</text>
</comment>
<protein>
    <recommendedName>
        <fullName evidence="11">Histone H4</fullName>
    </recommendedName>
</protein>
<dbReference type="GO" id="GO:0046982">
    <property type="term" value="F:protein heterodimerization activity"/>
    <property type="evidence" value="ECO:0007669"/>
    <property type="project" value="InterPro"/>
</dbReference>
<dbReference type="eggNOG" id="KOG3467">
    <property type="taxonomic scope" value="Eukaryota"/>
</dbReference>
<dbReference type="FunFam" id="1.10.20.10:FF:000007">
    <property type="entry name" value="Histone H4"/>
    <property type="match status" value="1"/>
</dbReference>
<dbReference type="GO" id="GO:0005634">
    <property type="term" value="C:nucleus"/>
    <property type="evidence" value="ECO:0007669"/>
    <property type="project" value="UniProtKB-SubCell"/>
</dbReference>
<evidence type="ECO:0000256" key="6">
    <source>
        <dbReference type="ARBA" id="ARBA00022481"/>
    </source>
</evidence>
<dbReference type="HOGENOM" id="CLU_1210020_0_0_1"/>
<dbReference type="Gene3D" id="1.10.20.10">
    <property type="entry name" value="Histone, subunit A"/>
    <property type="match status" value="1"/>
</dbReference>
<dbReference type="EMBL" id="FP929139">
    <property type="protein sequence ID" value="CBY02157.1"/>
    <property type="molecule type" value="Genomic_DNA"/>
</dbReference>
<dbReference type="InterPro" id="IPR001951">
    <property type="entry name" value="Histone_H4"/>
</dbReference>
<keyword evidence="5 11" id="KW-0158">Chromosome</keyword>
<keyword evidence="6" id="KW-0488">Methylation</keyword>
<dbReference type="PRINTS" id="PR00623">
    <property type="entry name" value="HISTONEH4"/>
</dbReference>
<evidence type="ECO:0000256" key="5">
    <source>
        <dbReference type="ARBA" id="ARBA00022454"/>
    </source>
</evidence>
<dbReference type="AlphaFoldDB" id="E5ACF5"/>
<dbReference type="SUPFAM" id="SSF47113">
    <property type="entry name" value="Histone-fold"/>
    <property type="match status" value="1"/>
</dbReference>
<keyword evidence="14" id="KW-1185">Reference proteome</keyword>
<comment type="subcellular location">
    <subcellularLocation>
        <location evidence="3">Chromosome</location>
    </subcellularLocation>
    <subcellularLocation>
        <location evidence="2">Nucleus</location>
    </subcellularLocation>
</comment>
<gene>
    <name evidence="13" type="ORF">LEMA_P009440.1</name>
</gene>
<evidence type="ECO:0000256" key="1">
    <source>
        <dbReference type="ARBA" id="ARBA00002001"/>
    </source>
</evidence>
<dbReference type="GO" id="GO:0030527">
    <property type="term" value="F:structural constituent of chromatin"/>
    <property type="evidence" value="ECO:0007669"/>
    <property type="project" value="InterPro"/>
</dbReference>
<dbReference type="InterPro" id="IPR004823">
    <property type="entry name" value="TAF_TATA-bd_Histone-like_dom"/>
</dbReference>
<evidence type="ECO:0000259" key="12">
    <source>
        <dbReference type="SMART" id="SM00803"/>
    </source>
</evidence>
<dbReference type="InterPro" id="IPR035425">
    <property type="entry name" value="CENP-T/H4_C"/>
</dbReference>
<dbReference type="InterPro" id="IPR019809">
    <property type="entry name" value="Histone_H4_CS"/>
</dbReference>
<evidence type="ECO:0000256" key="11">
    <source>
        <dbReference type="RuleBase" id="RU000528"/>
    </source>
</evidence>
<dbReference type="InParanoid" id="E5ACF5"/>
<accession>E5ACF5</accession>
<comment type="function">
    <text evidence="1 11">Core component of nucleosome. Nucleosomes wrap and compact DNA into chromatin, limiting DNA accessibility to the cellular machineries which require DNA as a template. Histones thereby play a central role in transcription regulation, DNA repair, DNA replication and chromosomal stability. DNA accessibility is regulated via a complex set of post-translational modifications of histones, also called histone code, and nucleosome remodeling.</text>
</comment>
<evidence type="ECO:0000256" key="4">
    <source>
        <dbReference type="ARBA" id="ARBA00006564"/>
    </source>
</evidence>
<organism evidence="13 14">
    <name type="scientific">Leptosphaeria maculans (strain JN3 / isolate v23.1.3 / race Av1-4-5-6-7-8)</name>
    <name type="common">Blackleg fungus</name>
    <name type="synonym">Phoma lingam</name>
    <dbReference type="NCBI Taxonomy" id="985895"/>
    <lineage>
        <taxon>Eukaryota</taxon>
        <taxon>Fungi</taxon>
        <taxon>Dikarya</taxon>
        <taxon>Ascomycota</taxon>
        <taxon>Pezizomycotina</taxon>
        <taxon>Dothideomycetes</taxon>
        <taxon>Pleosporomycetidae</taxon>
        <taxon>Pleosporales</taxon>
        <taxon>Pleosporineae</taxon>
        <taxon>Leptosphaeriaceae</taxon>
        <taxon>Plenodomus</taxon>
        <taxon>Plenodomus lingam/Leptosphaeria maculans species complex</taxon>
    </lineage>
</organism>